<accession>A0A939GN27</accession>
<dbReference type="Pfam" id="PF07610">
    <property type="entry name" value="DUF1573"/>
    <property type="match status" value="1"/>
</dbReference>
<proteinExistence type="predicted"/>
<evidence type="ECO:0000256" key="1">
    <source>
        <dbReference type="SAM" id="SignalP"/>
    </source>
</evidence>
<keyword evidence="1" id="KW-0732">Signal</keyword>
<dbReference type="RefSeq" id="WP_207366979.1">
    <property type="nucleotide sequence ID" value="NZ_JAFMYV010000014.1"/>
</dbReference>
<dbReference type="InterPro" id="IPR011467">
    <property type="entry name" value="DUF1573"/>
</dbReference>
<evidence type="ECO:0000313" key="2">
    <source>
        <dbReference type="EMBL" id="MBO0939453.1"/>
    </source>
</evidence>
<keyword evidence="3" id="KW-1185">Reference proteome</keyword>
<dbReference type="PANTHER" id="PTHR37833:SF1">
    <property type="entry name" value="SIGNAL PEPTIDE PROTEIN"/>
    <property type="match status" value="1"/>
</dbReference>
<feature type="signal peptide" evidence="1">
    <location>
        <begin position="1"/>
        <end position="20"/>
    </location>
</feature>
<dbReference type="AlphaFoldDB" id="A0A939GN27"/>
<organism evidence="2 3">
    <name type="scientific">Fibrella rubiginis</name>
    <dbReference type="NCBI Taxonomy" id="2817060"/>
    <lineage>
        <taxon>Bacteria</taxon>
        <taxon>Pseudomonadati</taxon>
        <taxon>Bacteroidota</taxon>
        <taxon>Cytophagia</taxon>
        <taxon>Cytophagales</taxon>
        <taxon>Spirosomataceae</taxon>
        <taxon>Fibrella</taxon>
    </lineage>
</organism>
<dbReference type="Proteomes" id="UP000664034">
    <property type="component" value="Unassembled WGS sequence"/>
</dbReference>
<sequence length="134" mass="13941">MKRTLLSLMALLLLAGTVFAHALAAAFGWANTTQDLGRIRQGRPVSIHYTFTNKGETPLVVTYAKGSCGCTGVEWPKEAILPGATGEIKATFNAAALGAFNKTVTVESNADGGMVSLVFKGEVVAGEKAAVNGR</sequence>
<comment type="caution">
    <text evidence="2">The sequence shown here is derived from an EMBL/GenBank/DDBJ whole genome shotgun (WGS) entry which is preliminary data.</text>
</comment>
<evidence type="ECO:0000313" key="3">
    <source>
        <dbReference type="Proteomes" id="UP000664034"/>
    </source>
</evidence>
<name>A0A939GN27_9BACT</name>
<reference evidence="2" key="1">
    <citation type="submission" date="2021-03" db="EMBL/GenBank/DDBJ databases">
        <title>Fibrella sp. HMF5335 genome sequencing and assembly.</title>
        <authorList>
            <person name="Kang H."/>
            <person name="Kim H."/>
            <person name="Bae S."/>
            <person name="Joh K."/>
        </authorList>
    </citation>
    <scope>NUCLEOTIDE SEQUENCE</scope>
    <source>
        <strain evidence="2">HMF5335</strain>
    </source>
</reference>
<dbReference type="InterPro" id="IPR013783">
    <property type="entry name" value="Ig-like_fold"/>
</dbReference>
<feature type="chain" id="PRO_5036976497" evidence="1">
    <location>
        <begin position="21"/>
        <end position="134"/>
    </location>
</feature>
<dbReference type="Gene3D" id="2.60.40.10">
    <property type="entry name" value="Immunoglobulins"/>
    <property type="match status" value="1"/>
</dbReference>
<protein>
    <submittedName>
        <fullName evidence="2">DUF1573 domain-containing protein</fullName>
    </submittedName>
</protein>
<dbReference type="EMBL" id="JAFMYV010000014">
    <property type="protein sequence ID" value="MBO0939453.1"/>
    <property type="molecule type" value="Genomic_DNA"/>
</dbReference>
<dbReference type="PANTHER" id="PTHR37833">
    <property type="entry name" value="LIPOPROTEIN-RELATED"/>
    <property type="match status" value="1"/>
</dbReference>
<gene>
    <name evidence="2" type="ORF">J2I47_23085</name>
</gene>